<keyword evidence="5" id="KW-0249">Electron transport</keyword>
<dbReference type="RefSeq" id="WP_124704017.1">
    <property type="nucleotide sequence ID" value="NZ_BGOW01000006.1"/>
</dbReference>
<evidence type="ECO:0000256" key="6">
    <source>
        <dbReference type="ARBA" id="ARBA00023004"/>
    </source>
</evidence>
<gene>
    <name evidence="9" type="ORF">SFMTTN_0995</name>
</gene>
<proteinExistence type="predicted"/>
<dbReference type="FunFam" id="3.30.70.20:FF:000045">
    <property type="entry name" value="Ferredoxin, 4Fe-4S"/>
    <property type="match status" value="1"/>
</dbReference>
<evidence type="ECO:0000313" key="10">
    <source>
        <dbReference type="Proteomes" id="UP000286806"/>
    </source>
</evidence>
<keyword evidence="2" id="KW-0813">Transport</keyword>
<dbReference type="SUPFAM" id="SSF54862">
    <property type="entry name" value="4Fe-4S ferredoxins"/>
    <property type="match status" value="1"/>
</dbReference>
<evidence type="ECO:0000256" key="2">
    <source>
        <dbReference type="ARBA" id="ARBA00022448"/>
    </source>
</evidence>
<dbReference type="EMBL" id="BGOW01000006">
    <property type="protein sequence ID" value="GBL45191.1"/>
    <property type="molecule type" value="Genomic_DNA"/>
</dbReference>
<dbReference type="OrthoDB" id="9803397at2"/>
<evidence type="ECO:0000259" key="8">
    <source>
        <dbReference type="PROSITE" id="PS51379"/>
    </source>
</evidence>
<organism evidence="9 10">
    <name type="scientific">Sulfuriferula multivorans</name>
    <dbReference type="NCBI Taxonomy" id="1559896"/>
    <lineage>
        <taxon>Bacteria</taxon>
        <taxon>Pseudomonadati</taxon>
        <taxon>Pseudomonadota</taxon>
        <taxon>Betaproteobacteria</taxon>
        <taxon>Nitrosomonadales</taxon>
        <taxon>Sulfuricellaceae</taxon>
        <taxon>Sulfuriferula</taxon>
    </lineage>
</organism>
<dbReference type="GO" id="GO:0046872">
    <property type="term" value="F:metal ion binding"/>
    <property type="evidence" value="ECO:0007669"/>
    <property type="project" value="UniProtKB-KW"/>
</dbReference>
<comment type="caution">
    <text evidence="9">The sequence shown here is derived from an EMBL/GenBank/DDBJ whole genome shotgun (WGS) entry which is preliminary data.</text>
</comment>
<keyword evidence="7" id="KW-0411">Iron-sulfur</keyword>
<evidence type="ECO:0000256" key="5">
    <source>
        <dbReference type="ARBA" id="ARBA00022982"/>
    </source>
</evidence>
<evidence type="ECO:0000256" key="1">
    <source>
        <dbReference type="ARBA" id="ARBA00001966"/>
    </source>
</evidence>
<dbReference type="InterPro" id="IPR017900">
    <property type="entry name" value="4Fe4S_Fe_S_CS"/>
</dbReference>
<keyword evidence="6" id="KW-0408">Iron</keyword>
<evidence type="ECO:0000313" key="9">
    <source>
        <dbReference type="EMBL" id="GBL45191.1"/>
    </source>
</evidence>
<dbReference type="GO" id="GO:0051539">
    <property type="term" value="F:4 iron, 4 sulfur cluster binding"/>
    <property type="evidence" value="ECO:0007669"/>
    <property type="project" value="UniProtKB-KW"/>
</dbReference>
<comment type="cofactor">
    <cofactor evidence="1">
        <name>[4Fe-4S] cluster</name>
        <dbReference type="ChEBI" id="CHEBI:49883"/>
    </cofactor>
</comment>
<accession>A0A401JC06</accession>
<dbReference type="Pfam" id="PF00037">
    <property type="entry name" value="Fer4"/>
    <property type="match status" value="1"/>
</dbReference>
<keyword evidence="10" id="KW-1185">Reference proteome</keyword>
<dbReference type="AlphaFoldDB" id="A0A401JC06"/>
<dbReference type="InterPro" id="IPR017896">
    <property type="entry name" value="4Fe4S_Fe-S-bd"/>
</dbReference>
<dbReference type="PROSITE" id="PS51379">
    <property type="entry name" value="4FE4S_FER_2"/>
    <property type="match status" value="1"/>
</dbReference>
<dbReference type="Proteomes" id="UP000286806">
    <property type="component" value="Unassembled WGS sequence"/>
</dbReference>
<feature type="domain" description="4Fe-4S ferredoxin-type" evidence="8">
    <location>
        <begin position="1"/>
        <end position="30"/>
    </location>
</feature>
<evidence type="ECO:0000256" key="7">
    <source>
        <dbReference type="ARBA" id="ARBA00023014"/>
    </source>
</evidence>
<protein>
    <submittedName>
        <fullName evidence="9">4Fe-4S ferredoxin, nitrogenase-associated</fullName>
    </submittedName>
</protein>
<dbReference type="PROSITE" id="PS00198">
    <property type="entry name" value="4FE4S_FER_1"/>
    <property type="match status" value="1"/>
</dbReference>
<keyword evidence="4" id="KW-0479">Metal-binding</keyword>
<keyword evidence="3" id="KW-0004">4Fe-4S</keyword>
<evidence type="ECO:0000256" key="4">
    <source>
        <dbReference type="ARBA" id="ARBA00022723"/>
    </source>
</evidence>
<dbReference type="Gene3D" id="3.30.70.20">
    <property type="match status" value="1"/>
</dbReference>
<sequence length="73" mass="8075">MAFKIITSQCTACSACEPECPNNAIREKDGTFIIKPEKCTECLGYFDDPQCVAVCPVDDTCVIDNSYPRYVEA</sequence>
<reference evidence="9 10" key="1">
    <citation type="journal article" date="2019" name="Front. Microbiol.">
        <title>Genomes of Neutrophilic Sulfur-Oxidizing Chemolithoautotrophs Representing 9 Proteobacterial Species From 8 Genera.</title>
        <authorList>
            <person name="Watanabe T."/>
            <person name="Kojima H."/>
            <person name="Umezawa K."/>
            <person name="Hori C."/>
            <person name="Takasuka T.E."/>
            <person name="Kato Y."/>
            <person name="Fukui M."/>
        </authorList>
    </citation>
    <scope>NUCLEOTIDE SEQUENCE [LARGE SCALE GENOMIC DNA]</scope>
    <source>
        <strain evidence="9 10">TTN</strain>
    </source>
</reference>
<name>A0A401JC06_9PROT</name>
<evidence type="ECO:0000256" key="3">
    <source>
        <dbReference type="ARBA" id="ARBA00022485"/>
    </source>
</evidence>